<sequence length="114" mass="13314">MFITKISLSYFFLIIGIIAIVFYVYFKFLIIKSSPNNKDNEKILGNMKDVSRWLDKNTKMSYISLFWAIVSIIAFIFLKFYYTAGLISIIFPFLYLALIVISIILFLPKNKITS</sequence>
<dbReference type="EMBL" id="JAAZWO010000002">
    <property type="protein sequence ID" value="MBC2396531.1"/>
    <property type="molecule type" value="Genomic_DNA"/>
</dbReference>
<organism evidence="2 3">
    <name type="scientific">Clostridium tetanomorphum</name>
    <dbReference type="NCBI Taxonomy" id="1553"/>
    <lineage>
        <taxon>Bacteria</taxon>
        <taxon>Bacillati</taxon>
        <taxon>Bacillota</taxon>
        <taxon>Clostridia</taxon>
        <taxon>Eubacteriales</taxon>
        <taxon>Clostridiaceae</taxon>
        <taxon>Clostridium</taxon>
    </lineage>
</organism>
<feature type="transmembrane region" description="Helical" evidence="1">
    <location>
        <begin position="6"/>
        <end position="26"/>
    </location>
</feature>
<name>A0A923E7H3_CLOTT</name>
<feature type="transmembrane region" description="Helical" evidence="1">
    <location>
        <begin position="62"/>
        <end position="81"/>
    </location>
</feature>
<evidence type="ECO:0008006" key="4">
    <source>
        <dbReference type="Google" id="ProtNLM"/>
    </source>
</evidence>
<gene>
    <name evidence="2" type="ORF">HGG79_01890</name>
</gene>
<dbReference type="RefSeq" id="WP_035148627.1">
    <property type="nucleotide sequence ID" value="NZ_JAAZWO010000002.1"/>
</dbReference>
<evidence type="ECO:0000313" key="3">
    <source>
        <dbReference type="Proteomes" id="UP000563151"/>
    </source>
</evidence>
<keyword evidence="1" id="KW-0812">Transmembrane</keyword>
<keyword evidence="1" id="KW-0472">Membrane</keyword>
<accession>A0A923E7H3</accession>
<comment type="caution">
    <text evidence="2">The sequence shown here is derived from an EMBL/GenBank/DDBJ whole genome shotgun (WGS) entry which is preliminary data.</text>
</comment>
<keyword evidence="1" id="KW-1133">Transmembrane helix</keyword>
<feature type="transmembrane region" description="Helical" evidence="1">
    <location>
        <begin position="87"/>
        <end position="107"/>
    </location>
</feature>
<reference evidence="2 3" key="1">
    <citation type="submission" date="2020-04" db="EMBL/GenBank/DDBJ databases">
        <title>Genomic insights into acetone-butanol-ethanol (ABE) fermentation by sequencing solventogenic clostridia strains.</title>
        <authorList>
            <person name="Brown S."/>
        </authorList>
    </citation>
    <scope>NUCLEOTIDE SEQUENCE [LARGE SCALE GENOMIC DNA]</scope>
    <source>
        <strain evidence="2 3">DJ011</strain>
    </source>
</reference>
<keyword evidence="3" id="KW-1185">Reference proteome</keyword>
<proteinExistence type="predicted"/>
<evidence type="ECO:0000256" key="1">
    <source>
        <dbReference type="SAM" id="Phobius"/>
    </source>
</evidence>
<dbReference type="Proteomes" id="UP000563151">
    <property type="component" value="Unassembled WGS sequence"/>
</dbReference>
<dbReference type="AlphaFoldDB" id="A0A923E7H3"/>
<evidence type="ECO:0000313" key="2">
    <source>
        <dbReference type="EMBL" id="MBC2396531.1"/>
    </source>
</evidence>
<protein>
    <recommendedName>
        <fullName evidence="4">DUF3784 domain-containing protein</fullName>
    </recommendedName>
</protein>